<dbReference type="Proteomes" id="UP001500339">
    <property type="component" value="Unassembled WGS sequence"/>
</dbReference>
<keyword evidence="2" id="KW-1185">Reference proteome</keyword>
<gene>
    <name evidence="1" type="ORF">GCM10008905_16500</name>
</gene>
<dbReference type="InterPro" id="IPR021145">
    <property type="entry name" value="Portal_protein_SPP1_Gp6-like"/>
</dbReference>
<comment type="caution">
    <text evidence="1">The sequence shown here is derived from an EMBL/GenBank/DDBJ whole genome shotgun (WGS) entry which is preliminary data.</text>
</comment>
<name>A0ABP3U5H6_9CLOT</name>
<evidence type="ECO:0008006" key="3">
    <source>
        <dbReference type="Google" id="ProtNLM"/>
    </source>
</evidence>
<accession>A0ABP3U5H6</accession>
<sequence length="434" mass="50672">MQRIEKYILDKYDGSDIWFEEEVRQAEHLNRISKVINNREYLGGKHKILTKEDAKWKGKEYITTKLVLQQAKTLLNFHSTYLLGKPLNLVGSKDKVRAYENIYRNADYSTLDFTILDNVNKYIEVFEYVYWDTEEKEIKSKLIDSTDGFPIFSEDTGDYIGFIEHWTSGSNKVSYYNIYYKDRVEIWDNEGGELELRDSKLNLTGLPIHWKNSENRSMLEDLKPIFDEMEDMLSKMSDSIYCYSLNPIGVAVGQRIEGSIPSDAVGYALNLDAGEFEFKNAEMDYNTIKLYLGTLQQQLNTIGHMPSIAMGNSNVANVSEVSLKLLYQLADIMAMLNEKWFRRGLKERFKKWNILLNRNNIIFNDSEYIDVEFNYSRPVNQAELLDNLKKQREMGAISIETIIEKSDLTRDKIQELERLKNEVIKDNDVENVIQ</sequence>
<proteinExistence type="predicted"/>
<evidence type="ECO:0000313" key="2">
    <source>
        <dbReference type="Proteomes" id="UP001500339"/>
    </source>
</evidence>
<protein>
    <recommendedName>
        <fullName evidence="3">Phage portal protein, SPP1 Gp6-like</fullName>
    </recommendedName>
</protein>
<dbReference type="EMBL" id="BAAACF010000001">
    <property type="protein sequence ID" value="GAA0723639.1"/>
    <property type="molecule type" value="Genomic_DNA"/>
</dbReference>
<dbReference type="RefSeq" id="WP_343768708.1">
    <property type="nucleotide sequence ID" value="NZ_BAAACF010000001.1"/>
</dbReference>
<reference evidence="2" key="1">
    <citation type="journal article" date="2019" name="Int. J. Syst. Evol. Microbiol.">
        <title>The Global Catalogue of Microorganisms (GCM) 10K type strain sequencing project: providing services to taxonomists for standard genome sequencing and annotation.</title>
        <authorList>
            <consortium name="The Broad Institute Genomics Platform"/>
            <consortium name="The Broad Institute Genome Sequencing Center for Infectious Disease"/>
            <person name="Wu L."/>
            <person name="Ma J."/>
        </authorList>
    </citation>
    <scope>NUCLEOTIDE SEQUENCE [LARGE SCALE GENOMIC DNA]</scope>
    <source>
        <strain evidence="2">JCM 1405</strain>
    </source>
</reference>
<dbReference type="Pfam" id="PF05133">
    <property type="entry name" value="SPP1_portal"/>
    <property type="match status" value="1"/>
</dbReference>
<organism evidence="1 2">
    <name type="scientific">Clostridium malenominatum</name>
    <dbReference type="NCBI Taxonomy" id="1539"/>
    <lineage>
        <taxon>Bacteria</taxon>
        <taxon>Bacillati</taxon>
        <taxon>Bacillota</taxon>
        <taxon>Clostridia</taxon>
        <taxon>Eubacteriales</taxon>
        <taxon>Clostridiaceae</taxon>
        <taxon>Clostridium</taxon>
    </lineage>
</organism>
<evidence type="ECO:0000313" key="1">
    <source>
        <dbReference type="EMBL" id="GAA0723639.1"/>
    </source>
</evidence>